<dbReference type="GeneID" id="97031752"/>
<dbReference type="InterPro" id="IPR047196">
    <property type="entry name" value="YidC_ALB_C"/>
</dbReference>
<evidence type="ECO:0000259" key="11">
    <source>
        <dbReference type="Pfam" id="PF02096"/>
    </source>
</evidence>
<dbReference type="NCBIfam" id="TIGR03592">
    <property type="entry name" value="yidC_oxa1_cterm"/>
    <property type="match status" value="1"/>
</dbReference>
<evidence type="ECO:0000256" key="5">
    <source>
        <dbReference type="ARBA" id="ARBA00022927"/>
    </source>
</evidence>
<name>A0A4R9C697_9FIRM</name>
<comment type="subcellular location">
    <subcellularLocation>
        <location evidence="1">Cell membrane</location>
        <topology evidence="1">Multi-pass membrane protein</topology>
    </subcellularLocation>
    <subcellularLocation>
        <location evidence="9">Membrane</location>
        <topology evidence="9">Multi-pass membrane protein</topology>
    </subcellularLocation>
</comment>
<dbReference type="Proteomes" id="UP000297454">
    <property type="component" value="Unassembled WGS sequence"/>
</dbReference>
<accession>A0A4R9C697</accession>
<feature type="transmembrane region" description="Helical" evidence="10">
    <location>
        <begin position="187"/>
        <end position="210"/>
    </location>
</feature>
<dbReference type="PANTHER" id="PTHR12428:SF65">
    <property type="entry name" value="CYTOCHROME C OXIDASE ASSEMBLY PROTEIN COX18, MITOCHONDRIAL"/>
    <property type="match status" value="1"/>
</dbReference>
<evidence type="ECO:0000313" key="13">
    <source>
        <dbReference type="Proteomes" id="UP000297454"/>
    </source>
</evidence>
<feature type="transmembrane region" description="Helical" evidence="10">
    <location>
        <begin position="95"/>
        <end position="117"/>
    </location>
</feature>
<reference evidence="12 13" key="1">
    <citation type="submission" date="2019-01" db="EMBL/GenBank/DDBJ databases">
        <title>Draft Genome Sequences of Helcococcus ovis Strains Isolated from the Uterus and Vagina of Dairy Cows with Metritis.</title>
        <authorList>
            <person name="Cunha F."/>
            <person name="Jeon S.J."/>
            <person name="Kutzer P."/>
            <person name="Galvao K.N."/>
        </authorList>
    </citation>
    <scope>NUCLEOTIDE SEQUENCE [LARGE SCALE GENOMIC DNA]</scope>
    <source>
        <strain evidence="12 13">KG-37</strain>
    </source>
</reference>
<dbReference type="GO" id="GO:0051205">
    <property type="term" value="P:protein insertion into membrane"/>
    <property type="evidence" value="ECO:0007669"/>
    <property type="project" value="TreeGrafter"/>
</dbReference>
<dbReference type="Pfam" id="PF02096">
    <property type="entry name" value="60KD_IMP"/>
    <property type="match status" value="1"/>
</dbReference>
<dbReference type="GO" id="GO:0005886">
    <property type="term" value="C:plasma membrane"/>
    <property type="evidence" value="ECO:0007669"/>
    <property type="project" value="UniProtKB-SubCell"/>
</dbReference>
<dbReference type="GO" id="GO:0015031">
    <property type="term" value="P:protein transport"/>
    <property type="evidence" value="ECO:0007669"/>
    <property type="project" value="UniProtKB-KW"/>
</dbReference>
<comment type="similarity">
    <text evidence="9">Belongs to the OXA1/ALB3/YidC family.</text>
</comment>
<evidence type="ECO:0000313" key="12">
    <source>
        <dbReference type="EMBL" id="TFF67692.1"/>
    </source>
</evidence>
<evidence type="ECO:0000256" key="6">
    <source>
        <dbReference type="ARBA" id="ARBA00022989"/>
    </source>
</evidence>
<keyword evidence="3" id="KW-1003">Cell membrane</keyword>
<feature type="transmembrane region" description="Helical" evidence="10">
    <location>
        <begin position="32"/>
        <end position="52"/>
    </location>
</feature>
<protein>
    <submittedName>
        <fullName evidence="12">YidC/Oxa1 family membrane protein insertase</fullName>
    </submittedName>
</protein>
<dbReference type="AlphaFoldDB" id="A0A4R9C697"/>
<evidence type="ECO:0000256" key="10">
    <source>
        <dbReference type="SAM" id="Phobius"/>
    </source>
</evidence>
<evidence type="ECO:0000256" key="8">
    <source>
        <dbReference type="ARBA" id="ARBA00023186"/>
    </source>
</evidence>
<keyword evidence="2" id="KW-0813">Transport</keyword>
<evidence type="ECO:0000256" key="9">
    <source>
        <dbReference type="RuleBase" id="RU003945"/>
    </source>
</evidence>
<keyword evidence="6 10" id="KW-1133">Transmembrane helix</keyword>
<keyword evidence="7 10" id="KW-0472">Membrane</keyword>
<gene>
    <name evidence="12" type="ORF">EQF91_00405</name>
</gene>
<dbReference type="InterPro" id="IPR001708">
    <property type="entry name" value="YidC/ALB3/OXA1/COX18"/>
</dbReference>
<evidence type="ECO:0000256" key="1">
    <source>
        <dbReference type="ARBA" id="ARBA00004651"/>
    </source>
</evidence>
<dbReference type="PANTHER" id="PTHR12428">
    <property type="entry name" value="OXA1"/>
    <property type="match status" value="1"/>
</dbReference>
<keyword evidence="8" id="KW-0143">Chaperone</keyword>
<sequence length="232" mass="26699">MNFLNDLLGQLFKFVYETVESLGLGSAHISNYAYALIVMGLFYKVITIPMTIQSARNAEKQRKMQPELDKIKQKYGYDQQIYQKKMMEFQKENNMMQGCGGSCLTFIIQMVIIFALYKVIQNPKTYIHNYDKISRVFFWIPDLALADPTGYLLPLINSVSQLGFQYFNRNNMGAGNAQMNSMQTMMYIMPVMFFFIFRTLPAGLVLYWTVGNFIEIIIRGAGLLIGKIKARG</sequence>
<dbReference type="InterPro" id="IPR028055">
    <property type="entry name" value="YidC/Oxa/ALB_C"/>
</dbReference>
<proteinExistence type="inferred from homology"/>
<keyword evidence="4 9" id="KW-0812">Transmembrane</keyword>
<feature type="domain" description="Membrane insertase YidC/Oxa/ALB C-terminal" evidence="11">
    <location>
        <begin position="32"/>
        <end position="217"/>
    </location>
</feature>
<dbReference type="OrthoDB" id="9780552at2"/>
<keyword evidence="5" id="KW-0653">Protein transport</keyword>
<evidence type="ECO:0000256" key="4">
    <source>
        <dbReference type="ARBA" id="ARBA00022692"/>
    </source>
</evidence>
<dbReference type="CDD" id="cd20070">
    <property type="entry name" value="5TM_YidC_Alb3"/>
    <property type="match status" value="1"/>
</dbReference>
<dbReference type="GO" id="GO:0032977">
    <property type="term" value="F:membrane insertase activity"/>
    <property type="evidence" value="ECO:0007669"/>
    <property type="project" value="InterPro"/>
</dbReference>
<organism evidence="12 13">
    <name type="scientific">Helcococcus ovis</name>
    <dbReference type="NCBI Taxonomy" id="72026"/>
    <lineage>
        <taxon>Bacteria</taxon>
        <taxon>Bacillati</taxon>
        <taxon>Bacillota</taxon>
        <taxon>Tissierellia</taxon>
        <taxon>Tissierellales</taxon>
        <taxon>Peptoniphilaceae</taxon>
        <taxon>Helcococcus</taxon>
    </lineage>
</organism>
<dbReference type="EMBL" id="SCFR01000001">
    <property type="protein sequence ID" value="TFF67692.1"/>
    <property type="molecule type" value="Genomic_DNA"/>
</dbReference>
<comment type="caution">
    <text evidence="12">The sequence shown here is derived from an EMBL/GenBank/DDBJ whole genome shotgun (WGS) entry which is preliminary data.</text>
</comment>
<evidence type="ECO:0000256" key="3">
    <source>
        <dbReference type="ARBA" id="ARBA00022475"/>
    </source>
</evidence>
<evidence type="ECO:0000256" key="7">
    <source>
        <dbReference type="ARBA" id="ARBA00023136"/>
    </source>
</evidence>
<evidence type="ECO:0000256" key="2">
    <source>
        <dbReference type="ARBA" id="ARBA00022448"/>
    </source>
</evidence>
<keyword evidence="13" id="KW-1185">Reference proteome</keyword>
<dbReference type="RefSeq" id="WP_134710833.1">
    <property type="nucleotide sequence ID" value="NZ_CP119081.1"/>
</dbReference>